<dbReference type="InterPro" id="IPR000914">
    <property type="entry name" value="SBP_5_dom"/>
</dbReference>
<feature type="domain" description="Solute-binding protein family 5" evidence="1">
    <location>
        <begin position="85"/>
        <end position="165"/>
    </location>
</feature>
<evidence type="ECO:0000313" key="3">
    <source>
        <dbReference type="Proteomes" id="UP000401081"/>
    </source>
</evidence>
<proteinExistence type="predicted"/>
<organism evidence="2 3">
    <name type="scientific">Kluyvera cryocrescens</name>
    <name type="common">Kluyvera citrophila</name>
    <dbReference type="NCBI Taxonomy" id="580"/>
    <lineage>
        <taxon>Bacteria</taxon>
        <taxon>Pseudomonadati</taxon>
        <taxon>Pseudomonadota</taxon>
        <taxon>Gammaproteobacteria</taxon>
        <taxon>Enterobacterales</taxon>
        <taxon>Enterobacteriaceae</taxon>
        <taxon>Kluyvera</taxon>
    </lineage>
</organism>
<dbReference type="EMBL" id="CAADJD010000032">
    <property type="protein sequence ID" value="VFS90333.1"/>
    <property type="molecule type" value="Genomic_DNA"/>
</dbReference>
<dbReference type="InterPro" id="IPR039424">
    <property type="entry name" value="SBP_5"/>
</dbReference>
<dbReference type="AlphaFoldDB" id="A0A485D0K9"/>
<dbReference type="Gene3D" id="3.40.190.10">
    <property type="entry name" value="Periplasmic binding protein-like II"/>
    <property type="match status" value="1"/>
</dbReference>
<dbReference type="Gene3D" id="3.90.76.10">
    <property type="entry name" value="Dipeptide-binding Protein, Domain 1"/>
    <property type="match status" value="1"/>
</dbReference>
<dbReference type="GO" id="GO:0015833">
    <property type="term" value="P:peptide transport"/>
    <property type="evidence" value="ECO:0007669"/>
    <property type="project" value="TreeGrafter"/>
</dbReference>
<evidence type="ECO:0000313" key="2">
    <source>
        <dbReference type="EMBL" id="VFS90333.1"/>
    </source>
</evidence>
<dbReference type="PANTHER" id="PTHR30290:SF59">
    <property type="entry name" value="OLIGOPEPTIDE ABC TRANSPORTER,SUBSTRATE-BINDING PROTEIN"/>
    <property type="match status" value="1"/>
</dbReference>
<dbReference type="PROSITE" id="PS51257">
    <property type="entry name" value="PROKAR_LIPOPROTEIN"/>
    <property type="match status" value="1"/>
</dbReference>
<reference evidence="2 3" key="1">
    <citation type="submission" date="2019-03" db="EMBL/GenBank/DDBJ databases">
        <authorList>
            <consortium name="Pathogen Informatics"/>
        </authorList>
    </citation>
    <scope>NUCLEOTIDE SEQUENCE [LARGE SCALE GENOMIC DNA]</scope>
    <source>
        <strain evidence="2 3">NCTC12993</strain>
    </source>
</reference>
<evidence type="ECO:0000259" key="1">
    <source>
        <dbReference type="Pfam" id="PF00496"/>
    </source>
</evidence>
<dbReference type="Proteomes" id="UP000401081">
    <property type="component" value="Unassembled WGS sequence"/>
</dbReference>
<name>A0A485D0K9_KLUCR</name>
<dbReference type="SUPFAM" id="SSF53850">
    <property type="entry name" value="Periplasmic binding protein-like II"/>
    <property type="match status" value="1"/>
</dbReference>
<dbReference type="GO" id="GO:1904680">
    <property type="term" value="F:peptide transmembrane transporter activity"/>
    <property type="evidence" value="ECO:0007669"/>
    <property type="project" value="TreeGrafter"/>
</dbReference>
<accession>A0A485D0K9</accession>
<dbReference type="PANTHER" id="PTHR30290">
    <property type="entry name" value="PERIPLASMIC BINDING COMPONENT OF ABC TRANSPORTER"/>
    <property type="match status" value="1"/>
</dbReference>
<sequence>MRKFFIPAAFISLALGLTGCDDAKNKDTANAPAASTAAKEGGSLIIGITSGDPLAVNPIYASDRTTLTIMQALYAPLYSYNDGKIEWDLAESLEPSADNLSYILKLKPNLKWQDGQPITAADVVFTFDKLLDEKQHSFFRSMFMFGGKPVQVSKVDDLTVKFTLRR</sequence>
<keyword evidence="3" id="KW-1185">Reference proteome</keyword>
<protein>
    <submittedName>
        <fullName evidence="2">Oligopeptide-binding protein AppA</fullName>
    </submittedName>
</protein>
<gene>
    <name evidence="2" type="primary">appA_2</name>
    <name evidence="2" type="ORF">NCTC12993_07472</name>
</gene>
<dbReference type="Pfam" id="PF00496">
    <property type="entry name" value="SBP_bac_5"/>
    <property type="match status" value="1"/>
</dbReference>